<comment type="similarity">
    <text evidence="1">Belongs to the cytidine and deoxycytidylate deaminase family.</text>
</comment>
<dbReference type="GO" id="GO:0072527">
    <property type="term" value="P:pyrimidine-containing compound metabolic process"/>
    <property type="evidence" value="ECO:0007669"/>
    <property type="project" value="UniProtKB-ARBA"/>
</dbReference>
<protein>
    <recommendedName>
        <fullName evidence="2">CMP/dCMP-type deaminase domain-containing protein</fullName>
    </recommendedName>
</protein>
<dbReference type="CDD" id="cd01283">
    <property type="entry name" value="cytidine_deaminase"/>
    <property type="match status" value="1"/>
</dbReference>
<dbReference type="EMBL" id="MEVH01000005">
    <property type="protein sequence ID" value="OGC52203.1"/>
    <property type="molecule type" value="Genomic_DNA"/>
</dbReference>
<dbReference type="PANTHER" id="PTHR11644">
    <property type="entry name" value="CYTIDINE DEAMINASE"/>
    <property type="match status" value="1"/>
</dbReference>
<dbReference type="GO" id="GO:0005829">
    <property type="term" value="C:cytosol"/>
    <property type="evidence" value="ECO:0007669"/>
    <property type="project" value="TreeGrafter"/>
</dbReference>
<dbReference type="PROSITE" id="PS51747">
    <property type="entry name" value="CYT_DCMP_DEAMINASES_2"/>
    <property type="match status" value="1"/>
</dbReference>
<evidence type="ECO:0000256" key="1">
    <source>
        <dbReference type="ARBA" id="ARBA00006576"/>
    </source>
</evidence>
<dbReference type="SUPFAM" id="SSF53927">
    <property type="entry name" value="Cytidine deaminase-like"/>
    <property type="match status" value="1"/>
</dbReference>
<gene>
    <name evidence="3" type="ORF">A2982_01410</name>
</gene>
<comment type="caution">
    <text evidence="3">The sequence shown here is derived from an EMBL/GenBank/DDBJ whole genome shotgun (WGS) entry which is preliminary data.</text>
</comment>
<feature type="domain" description="CMP/dCMP-type deaminase" evidence="2">
    <location>
        <begin position="4"/>
        <end position="128"/>
    </location>
</feature>
<dbReference type="GO" id="GO:0055086">
    <property type="term" value="P:nucleobase-containing small molecule metabolic process"/>
    <property type="evidence" value="ECO:0007669"/>
    <property type="project" value="UniProtKB-ARBA"/>
</dbReference>
<proteinExistence type="inferred from homology"/>
<dbReference type="InterPro" id="IPR050202">
    <property type="entry name" value="Cyt/Deoxycyt_deaminase"/>
</dbReference>
<organism evidence="3 4">
    <name type="scientific">candidate division WWE3 bacterium RIFCSPLOWO2_01_FULL_39_13</name>
    <dbReference type="NCBI Taxonomy" id="1802624"/>
    <lineage>
        <taxon>Bacteria</taxon>
        <taxon>Katanobacteria</taxon>
    </lineage>
</organism>
<evidence type="ECO:0000313" key="3">
    <source>
        <dbReference type="EMBL" id="OGC52203.1"/>
    </source>
</evidence>
<dbReference type="InterPro" id="IPR016193">
    <property type="entry name" value="Cytidine_deaminase-like"/>
</dbReference>
<sequence length="128" mass="14203">MSNENLIEKAKVIVKPKKMRHGFTTADCGCALITDKGNIYLGVSIDTSSSIGFDAEQSAIAAMVTAGEYKIKKIVAVLEDGTVLPPCGRCREFMYQIDKDNIDTDVIVEKDKIVKLKDLLPFPWDEYL</sequence>
<evidence type="ECO:0000313" key="4">
    <source>
        <dbReference type="Proteomes" id="UP000178771"/>
    </source>
</evidence>
<name>A0A1F4V6H2_UNCKA</name>
<dbReference type="Gene3D" id="3.40.140.10">
    <property type="entry name" value="Cytidine Deaminase, domain 2"/>
    <property type="match status" value="1"/>
</dbReference>
<dbReference type="PANTHER" id="PTHR11644:SF2">
    <property type="entry name" value="CYTIDINE DEAMINASE"/>
    <property type="match status" value="1"/>
</dbReference>
<dbReference type="InterPro" id="IPR002125">
    <property type="entry name" value="CMP_dCMP_dom"/>
</dbReference>
<dbReference type="GO" id="GO:0004126">
    <property type="term" value="F:cytidine deaminase activity"/>
    <property type="evidence" value="ECO:0007669"/>
    <property type="project" value="TreeGrafter"/>
</dbReference>
<evidence type="ECO:0000259" key="2">
    <source>
        <dbReference type="PROSITE" id="PS51747"/>
    </source>
</evidence>
<reference evidence="3 4" key="1">
    <citation type="journal article" date="2016" name="Nat. Commun.">
        <title>Thousands of microbial genomes shed light on interconnected biogeochemical processes in an aquifer system.</title>
        <authorList>
            <person name="Anantharaman K."/>
            <person name="Brown C.T."/>
            <person name="Hug L.A."/>
            <person name="Sharon I."/>
            <person name="Castelle C.J."/>
            <person name="Probst A.J."/>
            <person name="Thomas B.C."/>
            <person name="Singh A."/>
            <person name="Wilkins M.J."/>
            <person name="Karaoz U."/>
            <person name="Brodie E.L."/>
            <person name="Williams K.H."/>
            <person name="Hubbard S.S."/>
            <person name="Banfield J.F."/>
        </authorList>
    </citation>
    <scope>NUCLEOTIDE SEQUENCE [LARGE SCALE GENOMIC DNA]</scope>
</reference>
<dbReference type="Proteomes" id="UP000178771">
    <property type="component" value="Unassembled WGS sequence"/>
</dbReference>
<dbReference type="STRING" id="1802624.A2982_01410"/>
<accession>A0A1F4V6H2</accession>
<dbReference type="GO" id="GO:0008270">
    <property type="term" value="F:zinc ion binding"/>
    <property type="evidence" value="ECO:0007669"/>
    <property type="project" value="TreeGrafter"/>
</dbReference>
<dbReference type="AlphaFoldDB" id="A0A1F4V6H2"/>
<dbReference type="Pfam" id="PF00383">
    <property type="entry name" value="dCMP_cyt_deam_1"/>
    <property type="match status" value="1"/>
</dbReference>